<dbReference type="Gene3D" id="3.30.40.10">
    <property type="entry name" value="Zinc/RING finger domain, C3HC4 (zinc finger)"/>
    <property type="match status" value="1"/>
</dbReference>
<evidence type="ECO:0000256" key="1">
    <source>
        <dbReference type="PROSITE-ProRule" id="PRU00175"/>
    </source>
</evidence>
<sequence length="306" mass="35831">MSLIPNKEFTFDGDINIEEMRLFDTVNFPNVLLIKKKLVTQQTSKYYLFDTIKNKDIYVFPRDKYPLSGTFVGLSNKMIYDSSKQILTYLTIYHNSPQIGGNKILLEKIKLSYQKFNFKTETLNTIELTYPNNNETYNLESLPGTDYLILFPSKPNRLVIFDFKKLEIIMEFSNKYLPFSHLRPQGILFLSDNLEVTIYDYINNKELQNIVNRHTPNPQGTKNNIKIELKGEYYIIKDGLNSTFYKFIKEDDIPDENKCVVCFSKTERKNVLVPCGHTQFCSKCVKENMETCPLCRANIEKVIKIY</sequence>
<proteinExistence type="predicted"/>
<dbReference type="GO" id="GO:0008270">
    <property type="term" value="F:zinc ion binding"/>
    <property type="evidence" value="ECO:0007669"/>
    <property type="project" value="UniProtKB-KW"/>
</dbReference>
<keyword evidence="1" id="KW-0862">Zinc</keyword>
<dbReference type="InterPro" id="IPR047126">
    <property type="entry name" value="RNF141-like"/>
</dbReference>
<dbReference type="InterPro" id="IPR013083">
    <property type="entry name" value="Znf_RING/FYVE/PHD"/>
</dbReference>
<evidence type="ECO:0000259" key="2">
    <source>
        <dbReference type="PROSITE" id="PS50089"/>
    </source>
</evidence>
<protein>
    <recommendedName>
        <fullName evidence="2">RING-type domain-containing protein</fullName>
    </recommendedName>
</protein>
<dbReference type="InterPro" id="IPR001841">
    <property type="entry name" value="Znf_RING"/>
</dbReference>
<dbReference type="SMART" id="SM00184">
    <property type="entry name" value="RING"/>
    <property type="match status" value="1"/>
</dbReference>
<feature type="domain" description="RING-type" evidence="2">
    <location>
        <begin position="259"/>
        <end position="296"/>
    </location>
</feature>
<evidence type="ECO:0000313" key="3">
    <source>
        <dbReference type="EMBL" id="QDY52315.1"/>
    </source>
</evidence>
<accession>A0A5B8IIC0</accession>
<keyword evidence="1" id="KW-0863">Zinc-finger</keyword>
<organism evidence="3">
    <name type="scientific">Mimiviridae sp. ChoanoV1</name>
    <dbReference type="NCBI Taxonomy" id="2596887"/>
    <lineage>
        <taxon>Viruses</taxon>
        <taxon>Varidnaviria</taxon>
        <taxon>Bamfordvirae</taxon>
        <taxon>Nucleocytoviricota</taxon>
        <taxon>Megaviricetes</taxon>
        <taxon>Imitervirales</taxon>
        <taxon>Schizomimiviridae</taxon>
    </lineage>
</organism>
<keyword evidence="1" id="KW-0479">Metal-binding</keyword>
<dbReference type="EMBL" id="MK250090">
    <property type="protein sequence ID" value="QDY52315.1"/>
    <property type="molecule type" value="Genomic_DNA"/>
</dbReference>
<dbReference type="PANTHER" id="PTHR12109:SF5">
    <property type="entry name" value="RING-TYPE DOMAIN-CONTAINING PROTEIN"/>
    <property type="match status" value="1"/>
</dbReference>
<dbReference type="Pfam" id="PF13920">
    <property type="entry name" value="zf-C3HC4_3"/>
    <property type="match status" value="1"/>
</dbReference>
<name>A0A5B8IIC0_9VIRU</name>
<dbReference type="PROSITE" id="PS50089">
    <property type="entry name" value="ZF_RING_2"/>
    <property type="match status" value="1"/>
</dbReference>
<reference evidence="3" key="1">
    <citation type="submission" date="2018-11" db="EMBL/GenBank/DDBJ databases">
        <title>A distinct lineage of giant viruses engineers rhodopsin photosystems in predatory marine eukaryotes.</title>
        <authorList>
            <person name="Needham D.M."/>
            <person name="Yoshizawa S."/>
            <person name="Hosaka T."/>
            <person name="Poirier C."/>
            <person name="Choi C.-J."/>
            <person name="Hehenberger E."/>
            <person name="Irwin N.A.T."/>
            <person name="Wilken S."/>
            <person name="Yung C.-M."/>
            <person name="Bachy C."/>
            <person name="Kurihara R."/>
            <person name="Nakajima Y."/>
            <person name="Kojima K."/>
            <person name="Kimura-Someya T."/>
            <person name="Leonard G."/>
            <person name="Malmstrom R.R."/>
            <person name="Mende D."/>
            <person name="Olson D.K."/>
            <person name="Sudo Y."/>
            <person name="Sudek S."/>
            <person name="Richards T.A."/>
            <person name="DeLong E.F."/>
            <person name="Keeling P.J."/>
            <person name="Santoro A.E."/>
            <person name="Shirouzu M."/>
            <person name="Iwasaki W."/>
            <person name="Worden A.Z."/>
        </authorList>
    </citation>
    <scope>NUCLEOTIDE SEQUENCE</scope>
</reference>
<dbReference type="PANTHER" id="PTHR12109">
    <property type="entry name" value="RING FINGER PROTEIN 141-RELATED"/>
    <property type="match status" value="1"/>
</dbReference>
<gene>
    <name evidence="3" type="ORF">6_27</name>
</gene>
<dbReference type="SUPFAM" id="SSF57850">
    <property type="entry name" value="RING/U-box"/>
    <property type="match status" value="1"/>
</dbReference>